<feature type="compositionally biased region" description="Acidic residues" evidence="1">
    <location>
        <begin position="163"/>
        <end position="179"/>
    </location>
</feature>
<evidence type="ECO:0000313" key="3">
    <source>
        <dbReference type="Proteomes" id="UP000887578"/>
    </source>
</evidence>
<evidence type="ECO:0000259" key="2">
    <source>
        <dbReference type="PROSITE" id="PS51194"/>
    </source>
</evidence>
<organism evidence="3 4">
    <name type="scientific">Panagrolaimus davidi</name>
    <dbReference type="NCBI Taxonomy" id="227884"/>
    <lineage>
        <taxon>Eukaryota</taxon>
        <taxon>Metazoa</taxon>
        <taxon>Ecdysozoa</taxon>
        <taxon>Nematoda</taxon>
        <taxon>Chromadorea</taxon>
        <taxon>Rhabditida</taxon>
        <taxon>Tylenchina</taxon>
        <taxon>Panagrolaimomorpha</taxon>
        <taxon>Panagrolaimoidea</taxon>
        <taxon>Panagrolaimidae</taxon>
        <taxon>Panagrolaimus</taxon>
    </lineage>
</organism>
<accession>A0A914QZN9</accession>
<dbReference type="PROSITE" id="PS51194">
    <property type="entry name" value="HELICASE_CTER"/>
    <property type="match status" value="1"/>
</dbReference>
<dbReference type="Proteomes" id="UP000887578">
    <property type="component" value="Unplaced"/>
</dbReference>
<dbReference type="Gene3D" id="3.40.50.300">
    <property type="entry name" value="P-loop containing nucleotide triphosphate hydrolases"/>
    <property type="match status" value="1"/>
</dbReference>
<dbReference type="PANTHER" id="PTHR47958">
    <property type="entry name" value="ATP-DEPENDENT RNA HELICASE DBP3"/>
    <property type="match status" value="1"/>
</dbReference>
<dbReference type="AlphaFoldDB" id="A0A914QZN9"/>
<dbReference type="SMART" id="SM00490">
    <property type="entry name" value="HELICc"/>
    <property type="match status" value="1"/>
</dbReference>
<dbReference type="Pfam" id="PF00271">
    <property type="entry name" value="Helicase_C"/>
    <property type="match status" value="1"/>
</dbReference>
<evidence type="ECO:0000256" key="1">
    <source>
        <dbReference type="SAM" id="MobiDB-lite"/>
    </source>
</evidence>
<feature type="region of interest" description="Disordered" evidence="1">
    <location>
        <begin position="133"/>
        <end position="179"/>
    </location>
</feature>
<dbReference type="SUPFAM" id="SSF52540">
    <property type="entry name" value="P-loop containing nucleoside triphosphate hydrolases"/>
    <property type="match status" value="1"/>
</dbReference>
<name>A0A914QZN9_9BILA</name>
<evidence type="ECO:0000313" key="4">
    <source>
        <dbReference type="WBParaSite" id="PDA_v2.g7583.t1"/>
    </source>
</evidence>
<keyword evidence="3" id="KW-1185">Reference proteome</keyword>
<dbReference type="WBParaSite" id="PDA_v2.g7583.t1">
    <property type="protein sequence ID" value="PDA_v2.g7583.t1"/>
    <property type="gene ID" value="PDA_v2.g7583"/>
</dbReference>
<proteinExistence type="predicted"/>
<reference evidence="4" key="1">
    <citation type="submission" date="2022-11" db="UniProtKB">
        <authorList>
            <consortium name="WormBaseParasite"/>
        </authorList>
    </citation>
    <scope>IDENTIFICATION</scope>
</reference>
<sequence length="179" mass="20106">MINVDRVAIEITGAGFPATTIHGDRGQDLREEALESFKSGKTRCLVATDVCARGVDIKDMDYVINYDLPEDKSSFIQRCGRTGRSHNGVAVSFYCEAYDNNMAQIIDSIIQDAGQESPAFLRSNVTHSDYVYEPREQVQSYSRREADPSPIDSGRYSQNVSPDLEEQQIPDDNVDEEWN</sequence>
<protein>
    <submittedName>
        <fullName evidence="4">Helicase C-terminal domain-containing protein</fullName>
    </submittedName>
</protein>
<feature type="domain" description="Helicase C-terminal" evidence="2">
    <location>
        <begin position="1"/>
        <end position="125"/>
    </location>
</feature>
<feature type="compositionally biased region" description="Basic and acidic residues" evidence="1">
    <location>
        <begin position="133"/>
        <end position="147"/>
    </location>
</feature>
<dbReference type="InterPro" id="IPR027417">
    <property type="entry name" value="P-loop_NTPase"/>
</dbReference>
<dbReference type="InterPro" id="IPR001650">
    <property type="entry name" value="Helicase_C-like"/>
</dbReference>
<dbReference type="CDD" id="cd18787">
    <property type="entry name" value="SF2_C_DEAD"/>
    <property type="match status" value="1"/>
</dbReference>